<feature type="domain" description="PLD phosphodiesterase" evidence="8">
    <location>
        <begin position="330"/>
        <end position="360"/>
    </location>
</feature>
<accession>A0A853AMY5</accession>
<dbReference type="Pfam" id="PF13091">
    <property type="entry name" value="PLDc_2"/>
    <property type="match status" value="2"/>
</dbReference>
<dbReference type="SUPFAM" id="SSF56024">
    <property type="entry name" value="Phospholipase D/nuclease"/>
    <property type="match status" value="2"/>
</dbReference>
<keyword evidence="5" id="KW-0442">Lipid degradation</keyword>
<dbReference type="EC" id="3.1.4.4" evidence="3"/>
<dbReference type="InterPro" id="IPR001736">
    <property type="entry name" value="PLipase_D/transphosphatidylase"/>
</dbReference>
<dbReference type="Proteomes" id="UP000587002">
    <property type="component" value="Unassembled WGS sequence"/>
</dbReference>
<dbReference type="GO" id="GO:0006793">
    <property type="term" value="P:phosphorus metabolic process"/>
    <property type="evidence" value="ECO:0007669"/>
    <property type="project" value="UniProtKB-ARBA"/>
</dbReference>
<dbReference type="GO" id="GO:0016891">
    <property type="term" value="F:RNA endonuclease activity producing 5'-phosphomonoesters, hydrolytic mechanism"/>
    <property type="evidence" value="ECO:0007669"/>
    <property type="project" value="TreeGrafter"/>
</dbReference>
<evidence type="ECO:0000313" key="9">
    <source>
        <dbReference type="EMBL" id="NYI85206.1"/>
    </source>
</evidence>
<evidence type="ECO:0000259" key="8">
    <source>
        <dbReference type="PROSITE" id="PS50035"/>
    </source>
</evidence>
<protein>
    <recommendedName>
        <fullName evidence="3">phospholipase D</fullName>
        <ecNumber evidence="3">3.1.4.4</ecNumber>
    </recommendedName>
</protein>
<evidence type="ECO:0000256" key="5">
    <source>
        <dbReference type="ARBA" id="ARBA00022963"/>
    </source>
</evidence>
<evidence type="ECO:0000313" key="10">
    <source>
        <dbReference type="Proteomes" id="UP000587002"/>
    </source>
</evidence>
<feature type="signal peptide" evidence="7">
    <location>
        <begin position="1"/>
        <end position="23"/>
    </location>
</feature>
<keyword evidence="4" id="KW-0378">Hydrolase</keyword>
<keyword evidence="6" id="KW-0443">Lipid metabolism</keyword>
<evidence type="ECO:0000256" key="2">
    <source>
        <dbReference type="ARBA" id="ARBA00008664"/>
    </source>
</evidence>
<feature type="chain" id="PRO_5039681067" description="phospholipase D" evidence="7">
    <location>
        <begin position="24"/>
        <end position="392"/>
    </location>
</feature>
<dbReference type="AlphaFoldDB" id="A0A853AMY5"/>
<keyword evidence="7" id="KW-0732">Signal</keyword>
<sequence length="392" mass="41143">MRIRMLCLSTALAVAAVSGAWTAATAAAPQAPATVDDPLRACSNAGEEPVETGAVFNEPGVGDPAAIMSRLCSLIKQAPAGSQVKIAHFVVSGDAGADFAEVLGEAHQRGVEVQVVLDGWQADTPAAQAIQEELGTDETQSSWLHVCSNESPEGNTSSCLGTKGNHNKIALFSETGGQQGVVMQSSANLTDVNSTTYWNNAVVLRDNPDLYAAYDQYFTELAAEERTPATEGTIHTDMPGGAVDVYFSPVAEGDPVVDQLADVSCTSDSRVEVGMSEIDDTRLAVLEQLVRLSDEGCAVRIVHGSIEPEGEALLDATPAIEARVLQGSDLPGTVHSKFAVVDHGGEGWVTTGSQNWNDTSLRRNDEATLTLHQPAVVAAYSAAFERMFTAAG</sequence>
<gene>
    <name evidence="9" type="ORF">HNR68_003836</name>
</gene>
<keyword evidence="10" id="KW-1185">Reference proteome</keyword>
<dbReference type="GO" id="GO:0004630">
    <property type="term" value="F:phospholipase D activity"/>
    <property type="evidence" value="ECO:0007669"/>
    <property type="project" value="UniProtKB-EC"/>
</dbReference>
<organism evidence="9 10">
    <name type="scientific">Saccharopolyspora hordei</name>
    <dbReference type="NCBI Taxonomy" id="1838"/>
    <lineage>
        <taxon>Bacteria</taxon>
        <taxon>Bacillati</taxon>
        <taxon>Actinomycetota</taxon>
        <taxon>Actinomycetes</taxon>
        <taxon>Pseudonocardiales</taxon>
        <taxon>Pseudonocardiaceae</taxon>
        <taxon>Saccharopolyspora</taxon>
    </lineage>
</organism>
<evidence type="ECO:0000256" key="4">
    <source>
        <dbReference type="ARBA" id="ARBA00022801"/>
    </source>
</evidence>
<dbReference type="RefSeq" id="WP_246330490.1">
    <property type="nucleotide sequence ID" value="NZ_BAABFH010000001.1"/>
</dbReference>
<comment type="caution">
    <text evidence="9">The sequence shown here is derived from an EMBL/GenBank/DDBJ whole genome shotgun (WGS) entry which is preliminary data.</text>
</comment>
<dbReference type="InterPro" id="IPR051406">
    <property type="entry name" value="PLD_domain"/>
</dbReference>
<comment type="catalytic activity">
    <reaction evidence="1">
        <text>a 1,2-diacyl-sn-glycero-3-phosphocholine + H2O = a 1,2-diacyl-sn-glycero-3-phosphate + choline + H(+)</text>
        <dbReference type="Rhea" id="RHEA:14445"/>
        <dbReference type="ChEBI" id="CHEBI:15354"/>
        <dbReference type="ChEBI" id="CHEBI:15377"/>
        <dbReference type="ChEBI" id="CHEBI:15378"/>
        <dbReference type="ChEBI" id="CHEBI:57643"/>
        <dbReference type="ChEBI" id="CHEBI:58608"/>
        <dbReference type="EC" id="3.1.4.4"/>
    </reaction>
</comment>
<evidence type="ECO:0000256" key="6">
    <source>
        <dbReference type="ARBA" id="ARBA00023098"/>
    </source>
</evidence>
<comment type="similarity">
    <text evidence="2">Belongs to the phospholipase D family.</text>
</comment>
<dbReference type="Gene3D" id="3.30.870.10">
    <property type="entry name" value="Endonuclease Chain A"/>
    <property type="match status" value="2"/>
</dbReference>
<evidence type="ECO:0000256" key="3">
    <source>
        <dbReference type="ARBA" id="ARBA00012027"/>
    </source>
</evidence>
<evidence type="ECO:0000256" key="1">
    <source>
        <dbReference type="ARBA" id="ARBA00000798"/>
    </source>
</evidence>
<name>A0A853AMY5_9PSEU</name>
<evidence type="ECO:0000256" key="7">
    <source>
        <dbReference type="SAM" id="SignalP"/>
    </source>
</evidence>
<reference evidence="9 10" key="1">
    <citation type="submission" date="2020-07" db="EMBL/GenBank/DDBJ databases">
        <title>Sequencing the genomes of 1000 actinobacteria strains.</title>
        <authorList>
            <person name="Klenk H.-P."/>
        </authorList>
    </citation>
    <scope>NUCLEOTIDE SEQUENCE [LARGE SCALE GENOMIC DNA]</scope>
    <source>
        <strain evidence="9 10">DSM 44065</strain>
    </source>
</reference>
<dbReference type="PROSITE" id="PS50035">
    <property type="entry name" value="PLD"/>
    <property type="match status" value="1"/>
</dbReference>
<proteinExistence type="inferred from homology"/>
<dbReference type="PANTHER" id="PTHR43856">
    <property type="entry name" value="CARDIOLIPIN HYDROLASE"/>
    <property type="match status" value="1"/>
</dbReference>
<dbReference type="EMBL" id="JACCFJ010000001">
    <property type="protein sequence ID" value="NYI85206.1"/>
    <property type="molecule type" value="Genomic_DNA"/>
</dbReference>
<dbReference type="InterPro" id="IPR025202">
    <property type="entry name" value="PLD-like_dom"/>
</dbReference>
<dbReference type="GO" id="GO:0016042">
    <property type="term" value="P:lipid catabolic process"/>
    <property type="evidence" value="ECO:0007669"/>
    <property type="project" value="UniProtKB-KW"/>
</dbReference>
<dbReference type="PANTHER" id="PTHR43856:SF1">
    <property type="entry name" value="MITOCHONDRIAL CARDIOLIPIN HYDROLASE"/>
    <property type="match status" value="1"/>
</dbReference>